<dbReference type="CDD" id="cd05532">
    <property type="entry name" value="POLBc_alpha"/>
    <property type="match status" value="1"/>
</dbReference>
<feature type="region of interest" description="Disordered" evidence="12">
    <location>
        <begin position="743"/>
        <end position="765"/>
    </location>
</feature>
<evidence type="ECO:0000256" key="11">
    <source>
        <dbReference type="RuleBase" id="RU000442"/>
    </source>
</evidence>
<evidence type="ECO:0000313" key="16">
    <source>
        <dbReference type="Proteomes" id="UP000692954"/>
    </source>
</evidence>
<evidence type="ECO:0000259" key="14">
    <source>
        <dbReference type="Pfam" id="PF03104"/>
    </source>
</evidence>
<dbReference type="GO" id="GO:0006272">
    <property type="term" value="P:leading strand elongation"/>
    <property type="evidence" value="ECO:0007669"/>
    <property type="project" value="TreeGrafter"/>
</dbReference>
<reference evidence="15" key="1">
    <citation type="submission" date="2021-01" db="EMBL/GenBank/DDBJ databases">
        <authorList>
            <consortium name="Genoscope - CEA"/>
            <person name="William W."/>
        </authorList>
    </citation>
    <scope>NUCLEOTIDE SEQUENCE</scope>
</reference>
<evidence type="ECO:0000256" key="5">
    <source>
        <dbReference type="ARBA" id="ARBA00022723"/>
    </source>
</evidence>
<keyword evidence="5" id="KW-0479">Metal-binding</keyword>
<feature type="compositionally biased region" description="Acidic residues" evidence="12">
    <location>
        <begin position="34"/>
        <end position="56"/>
    </location>
</feature>
<dbReference type="InterPro" id="IPR006134">
    <property type="entry name" value="DNA-dir_DNA_pol_B_multi_dom"/>
</dbReference>
<dbReference type="PANTHER" id="PTHR45861">
    <property type="entry name" value="DNA POLYMERASE ALPHA CATALYTIC SUBUNIT"/>
    <property type="match status" value="1"/>
</dbReference>
<accession>A0A8S1NNW9</accession>
<evidence type="ECO:0000256" key="3">
    <source>
        <dbReference type="ARBA" id="ARBA00022695"/>
    </source>
</evidence>
<sequence>MDEKYRGLEQLVQQKRQAQQLKNPPKKKDKIEQDIDNFIENDVDVDGYYDNEDSQEEEIKQQDDNQQQITQYMGQNKKKKQTGIKLSDDVNEVEQVIQQEKVEKVSVKQVVTNSDELYKAQFNEPLKPKQQIQEEDFDELFNFLEEQEKEKQQSIQKQQVKDMHQKLKPQHRQVELKLETPQVQFDQSKITQTQIVKGDRDIKDLIEEDQSILFYWIDIYEDQNRFPGSLFVFGKVKNKKLNVYDSCSLYFEDYYKKIYLSYENGKYSDQEIIQECQVVMRKYLELESKDYNYEFVEKQYAFEIADIPTTKQKYLEVSYTLKHKSTMPVRLESRIFRYALQSTQTLVEQFLIYNKIRGPCWLKIKTGKTLQSKDFSLKTQHQLQLPNNGFEVYQKELPLPSLKLLSFSLTLCKMDKDEQIIAISYTVQNNIDLNDAEIPEQMYHQILARMPNDAPLPPGYIKGQNKQVIDFDSEKQMLSQFLQNVEQIDPDALVGHDIQKRYLEQLFARITKLKVNEWNRMNRLQKKYTEQMPKQIFLRNKYVTIGRLIIDLWIQSTSMIKSNDYSITYLAKEYLNQDCKQLESDVTEKYTQNLGGYQTLLQLSQKEPKFTIQIMQKLNIISLTRQLTNICGNVWNRSLLNQRAERNEMLLMHEFYLKGFLLPDRMSKINLSEEERDHQIKEQEQKKTYGGGLVFEPKADIYTQYVLLLDFNSLYPSIIMEYNICFTTVQRDKINFEVDNTQLEEESTENKNQKPKKNKKKKDDINQEENNLDLQNEDFIGQVDPDADKGILPQIIEKLVEMRKQAKKDMSRSTGLMQKNYNIKQLAVKLVANSIYGCLGFSSSRFYAIGIASLITRKGREILIDSKNTVEKQNDVIYGDTDSMMICARQEKKLGEILQLGTQIAKEINKKYKKLVLAIDGVFHTLLLIKKKKYAGIKIDNLEDLIAGKAQEEVLKREVKGIDIVRREFCDISKKIQSYVLDILLETKNRDDIHANIIDLMQEIRQMFDGLKGDPNLDPKQLILQNKFLKYEIPISDFIIIKQLNKAPHEYADSLSLPHVQVAQRMVKQGRSSQSLAHHFIRYVICDDPSQKNISLRAYTVEELQDRNLSIDYNYYLSTQIFDPVVRLCKNVQVISISELSQILGLKSYQQKINLKSEFQDVQLEENQEDFLEHIKGFSFKCPICKENYEYSLFFDKQKLFLKQISCQTKNSLYSLENLKSISNQTKLQIKKDISNNYYKGYLKCKQGNTENISTNFCRKGICFGICCENKQGKKLVHLINEQTVNEQANLLTQFLNKILSEINKKEQSNKNKTINQIQEEKQFTQPFCIVKLNEILRKFKI</sequence>
<dbReference type="GO" id="GO:0003688">
    <property type="term" value="F:DNA replication origin binding"/>
    <property type="evidence" value="ECO:0007669"/>
    <property type="project" value="TreeGrafter"/>
</dbReference>
<evidence type="ECO:0000256" key="12">
    <source>
        <dbReference type="SAM" id="MobiDB-lite"/>
    </source>
</evidence>
<evidence type="ECO:0000259" key="13">
    <source>
        <dbReference type="Pfam" id="PF00136"/>
    </source>
</evidence>
<dbReference type="GO" id="GO:0003682">
    <property type="term" value="F:chromatin binding"/>
    <property type="evidence" value="ECO:0007669"/>
    <property type="project" value="TreeGrafter"/>
</dbReference>
<dbReference type="Pfam" id="PF03104">
    <property type="entry name" value="DNA_pol_B_exo1"/>
    <property type="match status" value="1"/>
</dbReference>
<name>A0A8S1NNW9_9CILI</name>
<feature type="region of interest" description="Disordered" evidence="12">
    <location>
        <begin position="15"/>
        <end position="65"/>
    </location>
</feature>
<dbReference type="InterPro" id="IPR045846">
    <property type="entry name" value="POLBc_alpha"/>
</dbReference>
<dbReference type="GO" id="GO:0008270">
    <property type="term" value="F:zinc ion binding"/>
    <property type="evidence" value="ECO:0007669"/>
    <property type="project" value="UniProtKB-KW"/>
</dbReference>
<gene>
    <name evidence="15" type="ORF">PSON_ATCC_30995.1.T0560194</name>
</gene>
<dbReference type="PANTHER" id="PTHR45861:SF1">
    <property type="entry name" value="DNA POLYMERASE ALPHA CATALYTIC SUBUNIT"/>
    <property type="match status" value="1"/>
</dbReference>
<evidence type="ECO:0000256" key="7">
    <source>
        <dbReference type="ARBA" id="ARBA00022833"/>
    </source>
</evidence>
<protein>
    <recommendedName>
        <fullName evidence="11">DNA polymerase</fullName>
        <ecNumber evidence="11">2.7.7.7</ecNumber>
    </recommendedName>
</protein>
<dbReference type="GO" id="GO:1902975">
    <property type="term" value="P:mitotic DNA replication initiation"/>
    <property type="evidence" value="ECO:0007669"/>
    <property type="project" value="InterPro"/>
</dbReference>
<dbReference type="EMBL" id="CAJJDN010000056">
    <property type="protein sequence ID" value="CAD8090795.1"/>
    <property type="molecule type" value="Genomic_DNA"/>
</dbReference>
<dbReference type="EC" id="2.7.7.7" evidence="11"/>
<proteinExistence type="inferred from homology"/>
<dbReference type="GO" id="GO:0005658">
    <property type="term" value="C:alpha DNA polymerase:primase complex"/>
    <property type="evidence" value="ECO:0007669"/>
    <property type="project" value="TreeGrafter"/>
</dbReference>
<dbReference type="GO" id="GO:0003887">
    <property type="term" value="F:DNA-directed DNA polymerase activity"/>
    <property type="evidence" value="ECO:0007669"/>
    <property type="project" value="UniProtKB-KW"/>
</dbReference>
<dbReference type="InterPro" id="IPR006172">
    <property type="entry name" value="DNA-dir_DNA_pol_B"/>
</dbReference>
<evidence type="ECO:0000256" key="4">
    <source>
        <dbReference type="ARBA" id="ARBA00022705"/>
    </source>
</evidence>
<dbReference type="NCBIfam" id="TIGR00592">
    <property type="entry name" value="pol2"/>
    <property type="match status" value="1"/>
</dbReference>
<feature type="domain" description="DNA-directed DNA polymerase family B multifunctional" evidence="13">
    <location>
        <begin position="634"/>
        <end position="1131"/>
    </location>
</feature>
<keyword evidence="9 11" id="KW-0238">DNA-binding</keyword>
<dbReference type="InterPro" id="IPR006133">
    <property type="entry name" value="DNA-dir_DNA_pol_B_exonuc"/>
</dbReference>
<feature type="domain" description="DNA-directed DNA polymerase family B exonuclease" evidence="14">
    <location>
        <begin position="347"/>
        <end position="566"/>
    </location>
</feature>
<comment type="catalytic activity">
    <reaction evidence="11">
        <text>DNA(n) + a 2'-deoxyribonucleoside 5'-triphosphate = DNA(n+1) + diphosphate</text>
        <dbReference type="Rhea" id="RHEA:22508"/>
        <dbReference type="Rhea" id="RHEA-COMP:17339"/>
        <dbReference type="Rhea" id="RHEA-COMP:17340"/>
        <dbReference type="ChEBI" id="CHEBI:33019"/>
        <dbReference type="ChEBI" id="CHEBI:61560"/>
        <dbReference type="ChEBI" id="CHEBI:173112"/>
        <dbReference type="EC" id="2.7.7.7"/>
    </reaction>
</comment>
<organism evidence="15 16">
    <name type="scientific">Paramecium sonneborni</name>
    <dbReference type="NCBI Taxonomy" id="65129"/>
    <lineage>
        <taxon>Eukaryota</taxon>
        <taxon>Sar</taxon>
        <taxon>Alveolata</taxon>
        <taxon>Ciliophora</taxon>
        <taxon>Intramacronucleata</taxon>
        <taxon>Oligohymenophorea</taxon>
        <taxon>Peniculida</taxon>
        <taxon>Parameciidae</taxon>
        <taxon>Paramecium</taxon>
    </lineage>
</organism>
<keyword evidence="8 11" id="KW-0239">DNA-directed DNA polymerase</keyword>
<evidence type="ECO:0000256" key="10">
    <source>
        <dbReference type="ARBA" id="ARBA00023242"/>
    </source>
</evidence>
<dbReference type="GO" id="GO:0003697">
    <property type="term" value="F:single-stranded DNA binding"/>
    <property type="evidence" value="ECO:0007669"/>
    <property type="project" value="TreeGrafter"/>
</dbReference>
<dbReference type="FunFam" id="2.40.50.730:FF:000021">
    <property type="entry name" value="DNA polymerase"/>
    <property type="match status" value="1"/>
</dbReference>
<keyword evidence="10" id="KW-0539">Nucleus</keyword>
<keyword evidence="2 11" id="KW-0808">Transferase</keyword>
<comment type="subcellular location">
    <subcellularLocation>
        <location evidence="1">Nucleus</location>
    </subcellularLocation>
</comment>
<evidence type="ECO:0000256" key="6">
    <source>
        <dbReference type="ARBA" id="ARBA00022771"/>
    </source>
</evidence>
<keyword evidence="7" id="KW-0862">Zinc</keyword>
<dbReference type="GO" id="GO:0000166">
    <property type="term" value="F:nucleotide binding"/>
    <property type="evidence" value="ECO:0007669"/>
    <property type="project" value="InterPro"/>
</dbReference>
<evidence type="ECO:0000256" key="9">
    <source>
        <dbReference type="ARBA" id="ARBA00023125"/>
    </source>
</evidence>
<keyword evidence="3 11" id="KW-0548">Nucleotidyltransferase</keyword>
<dbReference type="Pfam" id="PF00136">
    <property type="entry name" value="DNA_pol_B"/>
    <property type="match status" value="1"/>
</dbReference>
<dbReference type="GO" id="GO:0006273">
    <property type="term" value="P:lagging strand elongation"/>
    <property type="evidence" value="ECO:0007669"/>
    <property type="project" value="TreeGrafter"/>
</dbReference>
<evidence type="ECO:0000256" key="1">
    <source>
        <dbReference type="ARBA" id="ARBA00004123"/>
    </source>
</evidence>
<comment type="caution">
    <text evidence="15">The sequence shown here is derived from an EMBL/GenBank/DDBJ whole genome shotgun (WGS) entry which is preliminary data.</text>
</comment>
<dbReference type="OrthoDB" id="6755010at2759"/>
<evidence type="ECO:0000256" key="2">
    <source>
        <dbReference type="ARBA" id="ARBA00022679"/>
    </source>
</evidence>
<dbReference type="PROSITE" id="PS00116">
    <property type="entry name" value="DNA_POLYMERASE_B"/>
    <property type="match status" value="1"/>
</dbReference>
<dbReference type="InterPro" id="IPR017964">
    <property type="entry name" value="DNA-dir_DNA_pol_B_CS"/>
</dbReference>
<keyword evidence="4 11" id="KW-0235">DNA replication</keyword>
<dbReference type="CDD" id="cd05776">
    <property type="entry name" value="DNA_polB_alpha_exo"/>
    <property type="match status" value="1"/>
</dbReference>
<dbReference type="Proteomes" id="UP000692954">
    <property type="component" value="Unassembled WGS sequence"/>
</dbReference>
<keyword evidence="16" id="KW-1185">Reference proteome</keyword>
<evidence type="ECO:0000256" key="8">
    <source>
        <dbReference type="ARBA" id="ARBA00022932"/>
    </source>
</evidence>
<comment type="similarity">
    <text evidence="11">Belongs to the DNA polymerase type-B family.</text>
</comment>
<keyword evidence="6" id="KW-0863">Zinc-finger</keyword>
<evidence type="ECO:0000313" key="15">
    <source>
        <dbReference type="EMBL" id="CAD8090795.1"/>
    </source>
</evidence>
<dbReference type="SMART" id="SM00486">
    <property type="entry name" value="POLBc"/>
    <property type="match status" value="1"/>
</dbReference>